<dbReference type="AlphaFoldDB" id="A0A4C1YRL8"/>
<organism evidence="1 2">
    <name type="scientific">Eumeta variegata</name>
    <name type="common">Bagworm moth</name>
    <name type="synonym">Eumeta japonica</name>
    <dbReference type="NCBI Taxonomy" id="151549"/>
    <lineage>
        <taxon>Eukaryota</taxon>
        <taxon>Metazoa</taxon>
        <taxon>Ecdysozoa</taxon>
        <taxon>Arthropoda</taxon>
        <taxon>Hexapoda</taxon>
        <taxon>Insecta</taxon>
        <taxon>Pterygota</taxon>
        <taxon>Neoptera</taxon>
        <taxon>Endopterygota</taxon>
        <taxon>Lepidoptera</taxon>
        <taxon>Glossata</taxon>
        <taxon>Ditrysia</taxon>
        <taxon>Tineoidea</taxon>
        <taxon>Psychidae</taxon>
        <taxon>Oiketicinae</taxon>
        <taxon>Eumeta</taxon>
    </lineage>
</organism>
<dbReference type="EMBL" id="BGZK01001401">
    <property type="protein sequence ID" value="GBP79121.1"/>
    <property type="molecule type" value="Genomic_DNA"/>
</dbReference>
<sequence>MKLDNLAFGRAMSCPDWQQRENVPVRSRVRVPVAHSPPITSLSHYRSIIVSIYSSIDQIFIPIQEVGNKLVTPQCLRVFMVNGGHILSGVMVLRDDVKNDSVRRYDGAARYGCYGSGLGAS</sequence>
<comment type="caution">
    <text evidence="1">The sequence shown here is derived from an EMBL/GenBank/DDBJ whole genome shotgun (WGS) entry which is preliminary data.</text>
</comment>
<proteinExistence type="predicted"/>
<reference evidence="1 2" key="1">
    <citation type="journal article" date="2019" name="Commun. Biol.">
        <title>The bagworm genome reveals a unique fibroin gene that provides high tensile strength.</title>
        <authorList>
            <person name="Kono N."/>
            <person name="Nakamura H."/>
            <person name="Ohtoshi R."/>
            <person name="Tomita M."/>
            <person name="Numata K."/>
            <person name="Arakawa K."/>
        </authorList>
    </citation>
    <scope>NUCLEOTIDE SEQUENCE [LARGE SCALE GENOMIC DNA]</scope>
</reference>
<evidence type="ECO:0000313" key="1">
    <source>
        <dbReference type="EMBL" id="GBP79121.1"/>
    </source>
</evidence>
<name>A0A4C1YRL8_EUMVA</name>
<evidence type="ECO:0000313" key="2">
    <source>
        <dbReference type="Proteomes" id="UP000299102"/>
    </source>
</evidence>
<accession>A0A4C1YRL8</accession>
<gene>
    <name evidence="1" type="ORF">EVAR_54481_1</name>
</gene>
<keyword evidence="2" id="KW-1185">Reference proteome</keyword>
<protein>
    <submittedName>
        <fullName evidence="1">Uncharacterized protein</fullName>
    </submittedName>
</protein>
<dbReference type="Proteomes" id="UP000299102">
    <property type="component" value="Unassembled WGS sequence"/>
</dbReference>